<dbReference type="AlphaFoldDB" id="A0AAJ0FAM9"/>
<keyword evidence="3" id="KW-0315">Glutamine amidotransferase</keyword>
<reference evidence="3" key="1">
    <citation type="submission" date="2023-06" db="EMBL/GenBank/DDBJ databases">
        <title>Genome-scale phylogeny and comparative genomics of the fungal order Sordariales.</title>
        <authorList>
            <consortium name="Lawrence Berkeley National Laboratory"/>
            <person name="Hensen N."/>
            <person name="Bonometti L."/>
            <person name="Westerberg I."/>
            <person name="Brannstrom I.O."/>
            <person name="Guillou S."/>
            <person name="Cros-Aarteil S."/>
            <person name="Calhoun S."/>
            <person name="Haridas S."/>
            <person name="Kuo A."/>
            <person name="Mondo S."/>
            <person name="Pangilinan J."/>
            <person name="Riley R."/>
            <person name="Labutti K."/>
            <person name="Andreopoulos B."/>
            <person name="Lipzen A."/>
            <person name="Chen C."/>
            <person name="Yanf M."/>
            <person name="Daum C."/>
            <person name="Ng V."/>
            <person name="Clum A."/>
            <person name="Steindorff A."/>
            <person name="Ohm R."/>
            <person name="Martin F."/>
            <person name="Silar P."/>
            <person name="Natvig D."/>
            <person name="Lalanne C."/>
            <person name="Gautier V."/>
            <person name="Ament-Velasquez S.L."/>
            <person name="Kruys A."/>
            <person name="Hutchinson M.I."/>
            <person name="Powell A.J."/>
            <person name="Barry K."/>
            <person name="Miller A.N."/>
            <person name="Grigoriev I.V."/>
            <person name="Debuchy R."/>
            <person name="Gladieux P."/>
            <person name="Thoren M.H."/>
            <person name="Johannesson H."/>
        </authorList>
    </citation>
    <scope>NUCLEOTIDE SEQUENCE</scope>
    <source>
        <strain evidence="3">PSN4</strain>
    </source>
</reference>
<dbReference type="EMBL" id="MU839832">
    <property type="protein sequence ID" value="KAK1756478.1"/>
    <property type="molecule type" value="Genomic_DNA"/>
</dbReference>
<evidence type="ECO:0000313" key="3">
    <source>
        <dbReference type="EMBL" id="KAK1756478.1"/>
    </source>
</evidence>
<protein>
    <submittedName>
        <fullName evidence="3">Class I glutamine amidotransferase-like protein</fullName>
    </submittedName>
</protein>
<proteinExistence type="predicted"/>
<dbReference type="InterPro" id="IPR029062">
    <property type="entry name" value="Class_I_gatase-like"/>
</dbReference>
<evidence type="ECO:0000313" key="4">
    <source>
        <dbReference type="Proteomes" id="UP001239445"/>
    </source>
</evidence>
<feature type="region of interest" description="Disordered" evidence="1">
    <location>
        <begin position="1"/>
        <end position="30"/>
    </location>
</feature>
<dbReference type="PROSITE" id="PS51273">
    <property type="entry name" value="GATASE_TYPE_1"/>
    <property type="match status" value="1"/>
</dbReference>
<dbReference type="InterPro" id="IPR017926">
    <property type="entry name" value="GATASE"/>
</dbReference>
<dbReference type="GO" id="GO:0005829">
    <property type="term" value="C:cytosol"/>
    <property type="evidence" value="ECO:0007669"/>
    <property type="project" value="TreeGrafter"/>
</dbReference>
<sequence length="324" mass="36271">MSGRHCPTPGRQVFSTPRTTKGKFQLPPPPEYEQLRREAISHHSSFNMSQQPQPPSAPPRVHQTNDNSAGLKIAILLNSYRSPFIADIRDSYTRSIAAVSPDAVLTFFYPAEIADHFPDPDLFDLIVIGGGNADPRKKHAWILRVHRFILDVVTNFPTKKLCGICWGHQTISMLFGGEVVDLGVPELGVTEAKLTPLGQRFFTVPFRMGIKNEGTVRLQQHHRRAVGTPPRGFYELMAGNQAFLSHNGAILTFQGHPEKDARAARVRIRDAARWFGTDMGDARAVAELVERMEMQHDGLEVWRRVLMWAAGEGDGDGAMRMMRI</sequence>
<evidence type="ECO:0000259" key="2">
    <source>
        <dbReference type="Pfam" id="PF00117"/>
    </source>
</evidence>
<dbReference type="SUPFAM" id="SSF52317">
    <property type="entry name" value="Class I glutamine amidotransferase-like"/>
    <property type="match status" value="1"/>
</dbReference>
<name>A0AAJ0FAM9_9PEZI</name>
<dbReference type="GO" id="GO:0005634">
    <property type="term" value="C:nucleus"/>
    <property type="evidence" value="ECO:0007669"/>
    <property type="project" value="TreeGrafter"/>
</dbReference>
<dbReference type="Proteomes" id="UP001239445">
    <property type="component" value="Unassembled WGS sequence"/>
</dbReference>
<dbReference type="PANTHER" id="PTHR42695:SF5">
    <property type="entry name" value="GLUTAMINE AMIDOTRANSFERASE YLR126C-RELATED"/>
    <property type="match status" value="1"/>
</dbReference>
<dbReference type="Pfam" id="PF00117">
    <property type="entry name" value="GATase"/>
    <property type="match status" value="1"/>
</dbReference>
<feature type="region of interest" description="Disordered" evidence="1">
    <location>
        <begin position="44"/>
        <end position="65"/>
    </location>
</feature>
<feature type="domain" description="Glutamine amidotransferase" evidence="2">
    <location>
        <begin position="112"/>
        <end position="264"/>
    </location>
</feature>
<dbReference type="InterPro" id="IPR044992">
    <property type="entry name" value="ChyE-like"/>
</dbReference>
<keyword evidence="4" id="KW-1185">Reference proteome</keyword>
<dbReference type="Gene3D" id="3.40.50.880">
    <property type="match status" value="1"/>
</dbReference>
<comment type="caution">
    <text evidence="3">The sequence shown here is derived from an EMBL/GenBank/DDBJ whole genome shotgun (WGS) entry which is preliminary data.</text>
</comment>
<accession>A0AAJ0FAM9</accession>
<gene>
    <name evidence="3" type="ORF">QBC47DRAFT_380029</name>
</gene>
<organism evidence="3 4">
    <name type="scientific">Echria macrotheca</name>
    <dbReference type="NCBI Taxonomy" id="438768"/>
    <lineage>
        <taxon>Eukaryota</taxon>
        <taxon>Fungi</taxon>
        <taxon>Dikarya</taxon>
        <taxon>Ascomycota</taxon>
        <taxon>Pezizomycotina</taxon>
        <taxon>Sordariomycetes</taxon>
        <taxon>Sordariomycetidae</taxon>
        <taxon>Sordariales</taxon>
        <taxon>Schizotheciaceae</taxon>
        <taxon>Echria</taxon>
    </lineage>
</organism>
<dbReference type="PANTHER" id="PTHR42695">
    <property type="entry name" value="GLUTAMINE AMIDOTRANSFERASE YLR126C-RELATED"/>
    <property type="match status" value="1"/>
</dbReference>
<evidence type="ECO:0000256" key="1">
    <source>
        <dbReference type="SAM" id="MobiDB-lite"/>
    </source>
</evidence>